<evidence type="ECO:0000256" key="1">
    <source>
        <dbReference type="SAM" id="Phobius"/>
    </source>
</evidence>
<feature type="transmembrane region" description="Helical" evidence="1">
    <location>
        <begin position="20"/>
        <end position="42"/>
    </location>
</feature>
<keyword evidence="3" id="KW-1185">Reference proteome</keyword>
<keyword evidence="1" id="KW-0812">Transmembrane</keyword>
<sequence length="108" mass="11574">MWDSPVAHHSRCGNPPYFFFWVWGSLSLGHAPLPLLLARLAAHCSLCGAPPRPFRVWCTGLVSPPGPKPERAPLLGAPMKGPDHGHGGARVLFGLVQVEARAGRPITP</sequence>
<proteinExistence type="predicted"/>
<comment type="caution">
    <text evidence="2">The sequence shown here is derived from an EMBL/GenBank/DDBJ whole genome shotgun (WGS) entry which is preliminary data.</text>
</comment>
<keyword evidence="1" id="KW-1133">Transmembrane helix</keyword>
<protein>
    <submittedName>
        <fullName evidence="2">Uncharacterized protein</fullName>
    </submittedName>
</protein>
<name>A0AAV7T9N7_PLEWA</name>
<accession>A0AAV7T9N7</accession>
<dbReference type="EMBL" id="JANPWB010000007">
    <property type="protein sequence ID" value="KAJ1172577.1"/>
    <property type="molecule type" value="Genomic_DNA"/>
</dbReference>
<gene>
    <name evidence="2" type="ORF">NDU88_004422</name>
</gene>
<reference evidence="2" key="1">
    <citation type="journal article" date="2022" name="bioRxiv">
        <title>Sequencing and chromosome-scale assembly of the giantPleurodeles waltlgenome.</title>
        <authorList>
            <person name="Brown T."/>
            <person name="Elewa A."/>
            <person name="Iarovenko S."/>
            <person name="Subramanian E."/>
            <person name="Araus A.J."/>
            <person name="Petzold A."/>
            <person name="Susuki M."/>
            <person name="Suzuki K.-i.T."/>
            <person name="Hayashi T."/>
            <person name="Toyoda A."/>
            <person name="Oliveira C."/>
            <person name="Osipova E."/>
            <person name="Leigh N.D."/>
            <person name="Simon A."/>
            <person name="Yun M.H."/>
        </authorList>
    </citation>
    <scope>NUCLEOTIDE SEQUENCE</scope>
    <source>
        <strain evidence="2">20211129_DDA</strain>
        <tissue evidence="2">Liver</tissue>
    </source>
</reference>
<evidence type="ECO:0000313" key="2">
    <source>
        <dbReference type="EMBL" id="KAJ1172577.1"/>
    </source>
</evidence>
<dbReference type="Proteomes" id="UP001066276">
    <property type="component" value="Chromosome 4_1"/>
</dbReference>
<dbReference type="AlphaFoldDB" id="A0AAV7T9N7"/>
<evidence type="ECO:0000313" key="3">
    <source>
        <dbReference type="Proteomes" id="UP001066276"/>
    </source>
</evidence>
<organism evidence="2 3">
    <name type="scientific">Pleurodeles waltl</name>
    <name type="common">Iberian ribbed newt</name>
    <dbReference type="NCBI Taxonomy" id="8319"/>
    <lineage>
        <taxon>Eukaryota</taxon>
        <taxon>Metazoa</taxon>
        <taxon>Chordata</taxon>
        <taxon>Craniata</taxon>
        <taxon>Vertebrata</taxon>
        <taxon>Euteleostomi</taxon>
        <taxon>Amphibia</taxon>
        <taxon>Batrachia</taxon>
        <taxon>Caudata</taxon>
        <taxon>Salamandroidea</taxon>
        <taxon>Salamandridae</taxon>
        <taxon>Pleurodelinae</taxon>
        <taxon>Pleurodeles</taxon>
    </lineage>
</organism>
<keyword evidence="1" id="KW-0472">Membrane</keyword>